<dbReference type="SUPFAM" id="SSF53448">
    <property type="entry name" value="Nucleotide-diphospho-sugar transferases"/>
    <property type="match status" value="1"/>
</dbReference>
<dbReference type="CDD" id="cd00761">
    <property type="entry name" value="Glyco_tranf_GTA_type"/>
    <property type="match status" value="1"/>
</dbReference>
<dbReference type="Proteomes" id="UP001429745">
    <property type="component" value="Unassembled WGS sequence"/>
</dbReference>
<gene>
    <name evidence="2" type="ORF">HF576_08660</name>
</gene>
<dbReference type="Gene3D" id="3.90.550.10">
    <property type="entry name" value="Spore Coat Polysaccharide Biosynthesis Protein SpsA, Chain A"/>
    <property type="match status" value="1"/>
</dbReference>
<sequence>MTAPKVSVVVPAYNNEPFIRQTMRSVLDQADVDLELVVADHTSSDGTWDAMAEFADDPRVRLHTTPAGGGAESNFNRVSAEATGEYVKLLPGDDYLLPGMLARQVAILDSNPGAMLTACKRVLVDARGADLLRDYGLKGVRGPLSGPDAIRSTVRAGSNIFGEPGSVLMRRSALEAAGYWDFSHPYLVDEATYVNVLMTGSFVPEFRSGAAFRLNNGQWSVALTGYQYEQVSGFHRALHARRPDLVSEADVRVGNRRAWLMAQRRRVSYRILKKRMS</sequence>
<dbReference type="InterPro" id="IPR029044">
    <property type="entry name" value="Nucleotide-diphossugar_trans"/>
</dbReference>
<accession>A0ABX1KBN8</accession>
<reference evidence="2 3" key="1">
    <citation type="submission" date="2020-04" db="EMBL/GenBank/DDBJ databases">
        <title>CFH 90308 Microbacterium sp.</title>
        <authorList>
            <person name="Nie G."/>
            <person name="Ming H."/>
            <person name="Xia T."/>
        </authorList>
    </citation>
    <scope>NUCLEOTIDE SEQUENCE [LARGE SCALE GENOMIC DNA]</scope>
    <source>
        <strain evidence="2 3">CFH 90308</strain>
    </source>
</reference>
<evidence type="ECO:0000259" key="1">
    <source>
        <dbReference type="Pfam" id="PF00535"/>
    </source>
</evidence>
<evidence type="ECO:0000313" key="2">
    <source>
        <dbReference type="EMBL" id="NLP83917.1"/>
    </source>
</evidence>
<organism evidence="2 3">
    <name type="scientific">Microbacterium salsuginis</name>
    <dbReference type="NCBI Taxonomy" id="2722803"/>
    <lineage>
        <taxon>Bacteria</taxon>
        <taxon>Bacillati</taxon>
        <taxon>Actinomycetota</taxon>
        <taxon>Actinomycetes</taxon>
        <taxon>Micrococcales</taxon>
        <taxon>Microbacteriaceae</taxon>
        <taxon>Microbacterium</taxon>
    </lineage>
</organism>
<dbReference type="EMBL" id="JABACI010000002">
    <property type="protein sequence ID" value="NLP83917.1"/>
    <property type="molecule type" value="Genomic_DNA"/>
</dbReference>
<dbReference type="PANTHER" id="PTHR22916:SF3">
    <property type="entry name" value="UDP-GLCNAC:BETAGAL BETA-1,3-N-ACETYLGLUCOSAMINYLTRANSFERASE-LIKE PROTEIN 1"/>
    <property type="match status" value="1"/>
</dbReference>
<comment type="caution">
    <text evidence="2">The sequence shown here is derived from an EMBL/GenBank/DDBJ whole genome shotgun (WGS) entry which is preliminary data.</text>
</comment>
<name>A0ABX1KBN8_9MICO</name>
<keyword evidence="3" id="KW-1185">Reference proteome</keyword>
<dbReference type="PANTHER" id="PTHR22916">
    <property type="entry name" value="GLYCOSYLTRANSFERASE"/>
    <property type="match status" value="1"/>
</dbReference>
<dbReference type="InterPro" id="IPR001173">
    <property type="entry name" value="Glyco_trans_2-like"/>
</dbReference>
<proteinExistence type="predicted"/>
<dbReference type="RefSeq" id="WP_168912400.1">
    <property type="nucleotide sequence ID" value="NZ_JABACI010000002.1"/>
</dbReference>
<feature type="domain" description="Glycosyltransferase 2-like" evidence="1">
    <location>
        <begin position="7"/>
        <end position="175"/>
    </location>
</feature>
<protein>
    <submittedName>
        <fullName evidence="2">Glycosyltransferase family 2 protein</fullName>
    </submittedName>
</protein>
<dbReference type="Pfam" id="PF00535">
    <property type="entry name" value="Glycos_transf_2"/>
    <property type="match status" value="1"/>
</dbReference>
<evidence type="ECO:0000313" key="3">
    <source>
        <dbReference type="Proteomes" id="UP001429745"/>
    </source>
</evidence>